<organism evidence="11 12">
    <name type="scientific">Enterococcus devriesei</name>
    <dbReference type="NCBI Taxonomy" id="319970"/>
    <lineage>
        <taxon>Bacteria</taxon>
        <taxon>Bacillati</taxon>
        <taxon>Bacillota</taxon>
        <taxon>Bacilli</taxon>
        <taxon>Lactobacillales</taxon>
        <taxon>Enterococcaceae</taxon>
        <taxon>Enterococcus</taxon>
    </lineage>
</organism>
<keyword evidence="4 9" id="KW-0812">Transmembrane</keyword>
<evidence type="ECO:0000256" key="3">
    <source>
        <dbReference type="ARBA" id="ARBA00022670"/>
    </source>
</evidence>
<dbReference type="GO" id="GO:0005886">
    <property type="term" value="C:plasma membrane"/>
    <property type="evidence" value="ECO:0007669"/>
    <property type="project" value="UniProtKB-SubCell"/>
</dbReference>
<dbReference type="PRINTS" id="PR00781">
    <property type="entry name" value="LIPOSIGPTASE"/>
</dbReference>
<evidence type="ECO:0000256" key="7">
    <source>
        <dbReference type="ARBA" id="ARBA00022989"/>
    </source>
</evidence>
<dbReference type="Pfam" id="PF01252">
    <property type="entry name" value="Peptidase_A8"/>
    <property type="match status" value="1"/>
</dbReference>
<dbReference type="NCBIfam" id="TIGR00077">
    <property type="entry name" value="lspA"/>
    <property type="match status" value="1"/>
</dbReference>
<dbReference type="STRING" id="319970.RV00_GL001386"/>
<comment type="similarity">
    <text evidence="1 9 10">Belongs to the peptidase A8 family.</text>
</comment>
<protein>
    <recommendedName>
        <fullName evidence="9">Lipoprotein signal peptidase</fullName>
        <ecNumber evidence="9">3.4.23.36</ecNumber>
    </recommendedName>
    <alternativeName>
        <fullName evidence="9">Prolipoprotein signal peptidase</fullName>
    </alternativeName>
    <alternativeName>
        <fullName evidence="9">Signal peptidase II</fullName>
        <shortName evidence="9">SPase II</shortName>
    </alternativeName>
</protein>
<evidence type="ECO:0000256" key="9">
    <source>
        <dbReference type="HAMAP-Rule" id="MF_00161"/>
    </source>
</evidence>
<evidence type="ECO:0000256" key="2">
    <source>
        <dbReference type="ARBA" id="ARBA00022475"/>
    </source>
</evidence>
<dbReference type="EC" id="3.4.23.36" evidence="9"/>
<evidence type="ECO:0000313" key="11">
    <source>
        <dbReference type="EMBL" id="OJG36941.1"/>
    </source>
</evidence>
<gene>
    <name evidence="9" type="primary">lspA</name>
    <name evidence="11" type="ORF">RV00_GL001386</name>
</gene>
<dbReference type="Proteomes" id="UP000183700">
    <property type="component" value="Unassembled WGS sequence"/>
</dbReference>
<comment type="caution">
    <text evidence="9">Lacks conserved residue(s) required for the propagation of feature annotation.</text>
</comment>
<dbReference type="InterPro" id="IPR001872">
    <property type="entry name" value="Peptidase_A8"/>
</dbReference>
<dbReference type="PANTHER" id="PTHR33695">
    <property type="entry name" value="LIPOPROTEIN SIGNAL PEPTIDASE"/>
    <property type="match status" value="1"/>
</dbReference>
<dbReference type="EMBL" id="JXKM01000002">
    <property type="protein sequence ID" value="OJG36941.1"/>
    <property type="molecule type" value="Genomic_DNA"/>
</dbReference>
<evidence type="ECO:0000256" key="1">
    <source>
        <dbReference type="ARBA" id="ARBA00006139"/>
    </source>
</evidence>
<dbReference type="OrthoDB" id="9810259at2"/>
<dbReference type="GO" id="GO:0006508">
    <property type="term" value="P:proteolysis"/>
    <property type="evidence" value="ECO:0007669"/>
    <property type="project" value="UniProtKB-KW"/>
</dbReference>
<evidence type="ECO:0000256" key="10">
    <source>
        <dbReference type="RuleBase" id="RU004181"/>
    </source>
</evidence>
<comment type="catalytic activity">
    <reaction evidence="9">
        <text>Release of signal peptides from bacterial membrane prolipoproteins. Hydrolyzes -Xaa-Yaa-Zaa-|-(S,diacylglyceryl)Cys-, in which Xaa is hydrophobic (preferably Leu), and Yaa (Ala or Ser) and Zaa (Gly or Ala) have small, neutral side chains.</text>
        <dbReference type="EC" id="3.4.23.36"/>
    </reaction>
</comment>
<accession>A0A1L8SY11</accession>
<proteinExistence type="inferred from homology"/>
<feature type="active site" evidence="9">
    <location>
        <position position="129"/>
    </location>
</feature>
<name>A0A1L8SY11_9ENTE</name>
<keyword evidence="7 9" id="KW-1133">Transmembrane helix</keyword>
<dbReference type="HAMAP" id="MF_00161">
    <property type="entry name" value="LspA"/>
    <property type="match status" value="1"/>
</dbReference>
<keyword evidence="3 9" id="KW-0645">Protease</keyword>
<evidence type="ECO:0000256" key="5">
    <source>
        <dbReference type="ARBA" id="ARBA00022750"/>
    </source>
</evidence>
<keyword evidence="6 9" id="KW-0378">Hydrolase</keyword>
<reference evidence="11 12" key="1">
    <citation type="submission" date="2014-12" db="EMBL/GenBank/DDBJ databases">
        <title>Draft genome sequences of 29 type strains of Enterococci.</title>
        <authorList>
            <person name="Zhong Z."/>
            <person name="Sun Z."/>
            <person name="Liu W."/>
            <person name="Zhang W."/>
            <person name="Zhang H."/>
        </authorList>
    </citation>
    <scope>NUCLEOTIDE SEQUENCE [LARGE SCALE GENOMIC DNA]</scope>
    <source>
        <strain evidence="11 12">DSM 22802</strain>
    </source>
</reference>
<comment type="subcellular location">
    <subcellularLocation>
        <location evidence="9">Cell membrane</location>
        <topology evidence="9">Multi-pass membrane protein</topology>
    </subcellularLocation>
</comment>
<dbReference type="GO" id="GO:0004190">
    <property type="term" value="F:aspartic-type endopeptidase activity"/>
    <property type="evidence" value="ECO:0007669"/>
    <property type="project" value="UniProtKB-UniRule"/>
</dbReference>
<keyword evidence="12" id="KW-1185">Reference proteome</keyword>
<feature type="transmembrane region" description="Helical" evidence="9">
    <location>
        <begin position="85"/>
        <end position="103"/>
    </location>
</feature>
<comment type="function">
    <text evidence="9">This protein specifically catalyzes the removal of signal peptides from prolipoproteins.</text>
</comment>
<dbReference type="AlphaFoldDB" id="A0A1L8SY11"/>
<keyword evidence="5 9" id="KW-0064">Aspartyl protease</keyword>
<evidence type="ECO:0000256" key="8">
    <source>
        <dbReference type="ARBA" id="ARBA00023136"/>
    </source>
</evidence>
<evidence type="ECO:0000256" key="4">
    <source>
        <dbReference type="ARBA" id="ARBA00022692"/>
    </source>
</evidence>
<evidence type="ECO:0000313" key="12">
    <source>
        <dbReference type="Proteomes" id="UP000183700"/>
    </source>
</evidence>
<feature type="transmembrane region" description="Helical" evidence="9">
    <location>
        <begin position="60"/>
        <end position="78"/>
    </location>
</feature>
<feature type="transmembrane region" description="Helical" evidence="9">
    <location>
        <begin position="123"/>
        <end position="145"/>
    </location>
</feature>
<sequence>MIAVYLLLSGVLIALDQWFKWWIVNQYNFGDSQTIIPNVLSLTHIRNTGGAFSLFEGQQIFFIVITIVAVVAVIYYLIKHLHESKWLTIGLSFFLAGAIGNFIDRIRLGYVVDMFRFDFINFPIFNIADMALVTGVIMIFIYILLDERDKKNG</sequence>
<evidence type="ECO:0000256" key="6">
    <source>
        <dbReference type="ARBA" id="ARBA00022801"/>
    </source>
</evidence>
<comment type="caution">
    <text evidence="11">The sequence shown here is derived from an EMBL/GenBank/DDBJ whole genome shotgun (WGS) entry which is preliminary data.</text>
</comment>
<dbReference type="RefSeq" id="WP_071861352.1">
    <property type="nucleotide sequence ID" value="NZ_CAURXW010000008.1"/>
</dbReference>
<comment type="pathway">
    <text evidence="9">Protein modification; lipoprotein biosynthesis (signal peptide cleavage).</text>
</comment>
<dbReference type="UniPathway" id="UPA00665"/>
<keyword evidence="8 9" id="KW-0472">Membrane</keyword>
<keyword evidence="2 9" id="KW-1003">Cell membrane</keyword>
<dbReference type="PANTHER" id="PTHR33695:SF1">
    <property type="entry name" value="LIPOPROTEIN SIGNAL PEPTIDASE"/>
    <property type="match status" value="1"/>
</dbReference>
<feature type="active site" evidence="9">
    <location>
        <position position="113"/>
    </location>
</feature>